<evidence type="ECO:0000259" key="1">
    <source>
        <dbReference type="Pfam" id="PF01261"/>
    </source>
</evidence>
<evidence type="ECO:0000313" key="2">
    <source>
        <dbReference type="EMBL" id="OIN95718.1"/>
    </source>
</evidence>
<accession>A0A1J4SC77</accession>
<reference evidence="2 3" key="1">
    <citation type="journal article" date="2016" name="Environ. Microbiol.">
        <title>Genomic resolution of a cold subsurface aquifer community provides metabolic insights for novel microbes adapted to high CO concentrations.</title>
        <authorList>
            <person name="Probst A.J."/>
            <person name="Castelle C.J."/>
            <person name="Singh A."/>
            <person name="Brown C.T."/>
            <person name="Anantharaman K."/>
            <person name="Sharon I."/>
            <person name="Hug L.A."/>
            <person name="Burstein D."/>
            <person name="Emerson J.B."/>
            <person name="Thomas B.C."/>
            <person name="Banfield J.F."/>
        </authorList>
    </citation>
    <scope>NUCLEOTIDE SEQUENCE [LARGE SCALE GENOMIC DNA]</scope>
    <source>
        <strain evidence="2">CG1_02_38_46</strain>
    </source>
</reference>
<gene>
    <name evidence="2" type="ORF">AUJ66_08470</name>
</gene>
<name>A0A1J4SC77_9BACT</name>
<dbReference type="EMBL" id="MNUO01000130">
    <property type="protein sequence ID" value="OIN95718.1"/>
    <property type="molecule type" value="Genomic_DNA"/>
</dbReference>
<dbReference type="AlphaFoldDB" id="A0A1J4SC77"/>
<proteinExistence type="predicted"/>
<dbReference type="PANTHER" id="PTHR12110">
    <property type="entry name" value="HYDROXYPYRUVATE ISOMERASE"/>
    <property type="match status" value="1"/>
</dbReference>
<comment type="caution">
    <text evidence="2">The sequence shown here is derived from an EMBL/GenBank/DDBJ whole genome shotgun (WGS) entry which is preliminary data.</text>
</comment>
<dbReference type="PANTHER" id="PTHR12110:SF41">
    <property type="entry name" value="INOSOSE DEHYDRATASE"/>
    <property type="match status" value="1"/>
</dbReference>
<dbReference type="Proteomes" id="UP000182278">
    <property type="component" value="Unassembled WGS sequence"/>
</dbReference>
<sequence>MKLSFMTWLCPDWDVKQILNAAKKYGYDGVEIRVESNQKHGIELAASKEERLATKKAFADAGIEMSCVATSLQFAIPDESKQKGNIETIKKYIELCVDTGCPYIRVFGGQTAPGEIKGVVSFTADALIKAADCAKGTEVEILLETHDNFSQSVRVAEVLKTAKHPKLNALWDVMHPFRLLDSFSYAYSNLKGYIKHLHIHDGMYLENGAKMDICLLGEGVIDHRIPMKFMKEEKFSGHFSVEIIGKGEPGKWLEQYAKKFRGYEREI</sequence>
<dbReference type="InterPro" id="IPR050312">
    <property type="entry name" value="IolE/XylAMocC-like"/>
</dbReference>
<dbReference type="InterPro" id="IPR036237">
    <property type="entry name" value="Xyl_isomerase-like_sf"/>
</dbReference>
<evidence type="ECO:0000313" key="3">
    <source>
        <dbReference type="Proteomes" id="UP000182278"/>
    </source>
</evidence>
<dbReference type="SUPFAM" id="SSF51658">
    <property type="entry name" value="Xylose isomerase-like"/>
    <property type="match status" value="1"/>
</dbReference>
<dbReference type="Gene3D" id="3.20.20.150">
    <property type="entry name" value="Divalent-metal-dependent TIM barrel enzymes"/>
    <property type="match status" value="1"/>
</dbReference>
<dbReference type="InterPro" id="IPR013022">
    <property type="entry name" value="Xyl_isomerase-like_TIM-brl"/>
</dbReference>
<dbReference type="Pfam" id="PF01261">
    <property type="entry name" value="AP_endonuc_2"/>
    <property type="match status" value="1"/>
</dbReference>
<dbReference type="STRING" id="1817893.AUJ66_08470"/>
<feature type="domain" description="Xylose isomerase-like TIM barrel" evidence="1">
    <location>
        <begin position="20"/>
        <end position="255"/>
    </location>
</feature>
<protein>
    <recommendedName>
        <fullName evidence="1">Xylose isomerase-like TIM barrel domain-containing protein</fullName>
    </recommendedName>
</protein>
<organism evidence="2 3">
    <name type="scientific">Candidatus Desantisbacteria bacterium CG1_02_38_46</name>
    <dbReference type="NCBI Taxonomy" id="1817893"/>
    <lineage>
        <taxon>Bacteria</taxon>
        <taxon>Candidatus Desantisiibacteriota</taxon>
    </lineage>
</organism>